<dbReference type="InterPro" id="IPR002939">
    <property type="entry name" value="DnaJ_C"/>
</dbReference>
<dbReference type="PROSITE" id="PS50076">
    <property type="entry name" value="DNAJ_2"/>
    <property type="match status" value="1"/>
</dbReference>
<dbReference type="InterPro" id="IPR036869">
    <property type="entry name" value="J_dom_sf"/>
</dbReference>
<evidence type="ECO:0000256" key="1">
    <source>
        <dbReference type="ARBA" id="ARBA00022723"/>
    </source>
</evidence>
<dbReference type="CDD" id="cd06257">
    <property type="entry name" value="DnaJ"/>
    <property type="match status" value="1"/>
</dbReference>
<keyword evidence="3" id="KW-0863">Zinc-finger</keyword>
<dbReference type="Gene3D" id="1.10.287.110">
    <property type="entry name" value="DnaJ domain"/>
    <property type="match status" value="1"/>
</dbReference>
<dbReference type="SUPFAM" id="SSF49493">
    <property type="entry name" value="HSP40/DnaJ peptide-binding domain"/>
    <property type="match status" value="2"/>
</dbReference>
<proteinExistence type="predicted"/>
<sequence>MNQRLLFILLRQQNINTNYFAIYTMKKSFYDVLGINKNASETEIKKAYRTLSLKYHPDRNPSEEARTLFPSINEAYETLGDKAKKQQYDMELNGFGGMHMGVGGEMDDIQNIFNMMFGSQSRVPGFGGGAGFPGVHVFHGPPGGGHPFQHMFQTMQKPPPIIKNVQISLEQAYVGCSLPIEIERWTLENEVKTHELETIYVPIHPGIDDNEIIIFREKGHIASDTLKGDVKIIIRIENSTQFKRHGLDLVYVAKLTLREALCGFAFELKHLNGKVMNITNYSNKTIISPSAKKIIPNLGMTREKQTGNLILEFDITFPASITPEQCEALEKILP</sequence>
<dbReference type="Pfam" id="PF01556">
    <property type="entry name" value="DnaJ_C"/>
    <property type="match status" value="1"/>
</dbReference>
<dbReference type="EMBL" id="MN740899">
    <property type="protein sequence ID" value="QHU17159.1"/>
    <property type="molecule type" value="Genomic_DNA"/>
</dbReference>
<dbReference type="FunFam" id="2.60.260.20:FF:000003">
    <property type="entry name" value="DnaJ subfamily A member 2"/>
    <property type="match status" value="1"/>
</dbReference>
<dbReference type="InterPro" id="IPR001623">
    <property type="entry name" value="DnaJ_domain"/>
</dbReference>
<dbReference type="GO" id="GO:0051082">
    <property type="term" value="F:unfolded protein binding"/>
    <property type="evidence" value="ECO:0007669"/>
    <property type="project" value="InterPro"/>
</dbReference>
<dbReference type="SMART" id="SM00271">
    <property type="entry name" value="DnaJ"/>
    <property type="match status" value="1"/>
</dbReference>
<evidence type="ECO:0000313" key="6">
    <source>
        <dbReference type="EMBL" id="QHU17159.1"/>
    </source>
</evidence>
<dbReference type="Gene3D" id="2.60.260.20">
    <property type="entry name" value="Urease metallochaperone UreE, N-terminal domain"/>
    <property type="match status" value="2"/>
</dbReference>
<dbReference type="GO" id="GO:0008270">
    <property type="term" value="F:zinc ion binding"/>
    <property type="evidence" value="ECO:0007669"/>
    <property type="project" value="UniProtKB-KW"/>
</dbReference>
<dbReference type="PROSITE" id="PS00636">
    <property type="entry name" value="DNAJ_1"/>
    <property type="match status" value="1"/>
</dbReference>
<dbReference type="CDD" id="cd10747">
    <property type="entry name" value="DnaJ_C"/>
    <property type="match status" value="1"/>
</dbReference>
<evidence type="ECO:0000256" key="2">
    <source>
        <dbReference type="ARBA" id="ARBA00022737"/>
    </source>
</evidence>
<protein>
    <recommendedName>
        <fullName evidence="5">J domain-containing protein</fullName>
    </recommendedName>
</protein>
<dbReference type="InterPro" id="IPR044713">
    <property type="entry name" value="DNJA1/2-like"/>
</dbReference>
<accession>A0A6C0KHP7</accession>
<dbReference type="GO" id="GO:0006457">
    <property type="term" value="P:protein folding"/>
    <property type="evidence" value="ECO:0007669"/>
    <property type="project" value="InterPro"/>
</dbReference>
<dbReference type="InterPro" id="IPR018253">
    <property type="entry name" value="DnaJ_domain_CS"/>
</dbReference>
<keyword evidence="1" id="KW-0479">Metal-binding</keyword>
<dbReference type="AlphaFoldDB" id="A0A6C0KHP7"/>
<dbReference type="InterPro" id="IPR008971">
    <property type="entry name" value="HSP40/DnaJ_pept-bd"/>
</dbReference>
<evidence type="ECO:0000259" key="5">
    <source>
        <dbReference type="PROSITE" id="PS50076"/>
    </source>
</evidence>
<reference evidence="6" key="1">
    <citation type="journal article" date="2020" name="Nature">
        <title>Giant virus diversity and host interactions through global metagenomics.</title>
        <authorList>
            <person name="Schulz F."/>
            <person name="Roux S."/>
            <person name="Paez-Espino D."/>
            <person name="Jungbluth S."/>
            <person name="Walsh D.A."/>
            <person name="Denef V.J."/>
            <person name="McMahon K.D."/>
            <person name="Konstantinidis K.T."/>
            <person name="Eloe-Fadrosh E.A."/>
            <person name="Kyrpides N.C."/>
            <person name="Woyke T."/>
        </authorList>
    </citation>
    <scope>NUCLEOTIDE SEQUENCE</scope>
    <source>
        <strain evidence="6">GVMAG-S-3300012000-57</strain>
    </source>
</reference>
<keyword evidence="4" id="KW-0862">Zinc</keyword>
<organism evidence="6">
    <name type="scientific">viral metagenome</name>
    <dbReference type="NCBI Taxonomy" id="1070528"/>
    <lineage>
        <taxon>unclassified sequences</taxon>
        <taxon>metagenomes</taxon>
        <taxon>organismal metagenomes</taxon>
    </lineage>
</organism>
<dbReference type="GO" id="GO:0030544">
    <property type="term" value="F:Hsp70 protein binding"/>
    <property type="evidence" value="ECO:0007669"/>
    <property type="project" value="InterPro"/>
</dbReference>
<evidence type="ECO:0000256" key="4">
    <source>
        <dbReference type="ARBA" id="ARBA00022833"/>
    </source>
</evidence>
<dbReference type="PANTHER" id="PTHR43888">
    <property type="entry name" value="DNAJ-LIKE-2, ISOFORM A-RELATED"/>
    <property type="match status" value="1"/>
</dbReference>
<dbReference type="PRINTS" id="PR00625">
    <property type="entry name" value="JDOMAIN"/>
</dbReference>
<dbReference type="Pfam" id="PF00226">
    <property type="entry name" value="DnaJ"/>
    <property type="match status" value="1"/>
</dbReference>
<evidence type="ECO:0000256" key="3">
    <source>
        <dbReference type="ARBA" id="ARBA00022771"/>
    </source>
</evidence>
<name>A0A6C0KHP7_9ZZZZ</name>
<keyword evidence="2" id="KW-0677">Repeat</keyword>
<dbReference type="SUPFAM" id="SSF46565">
    <property type="entry name" value="Chaperone J-domain"/>
    <property type="match status" value="1"/>
</dbReference>
<feature type="domain" description="J" evidence="5">
    <location>
        <begin position="28"/>
        <end position="92"/>
    </location>
</feature>